<proteinExistence type="predicted"/>
<organism evidence="1 2">
    <name type="scientific">Micromonospora vinacea</name>
    <dbReference type="NCBI Taxonomy" id="709878"/>
    <lineage>
        <taxon>Bacteria</taxon>
        <taxon>Bacillati</taxon>
        <taxon>Actinomycetota</taxon>
        <taxon>Actinomycetes</taxon>
        <taxon>Micromonosporales</taxon>
        <taxon>Micromonosporaceae</taxon>
        <taxon>Micromonospora</taxon>
    </lineage>
</organism>
<dbReference type="Proteomes" id="UP000631791">
    <property type="component" value="Unassembled WGS sequence"/>
</dbReference>
<dbReference type="EMBL" id="JADOTY010000001">
    <property type="protein sequence ID" value="MBG6105934.1"/>
    <property type="molecule type" value="Genomic_DNA"/>
</dbReference>
<dbReference type="InterPro" id="IPR012349">
    <property type="entry name" value="Split_barrel_FMN-bd"/>
</dbReference>
<protein>
    <submittedName>
        <fullName evidence="1">FMN-binding regulatory protein PaiB</fullName>
    </submittedName>
</protein>
<reference evidence="1 2" key="1">
    <citation type="submission" date="2020-11" db="EMBL/GenBank/DDBJ databases">
        <title>Sequencing the genomes of 1000 actinobacteria strains.</title>
        <authorList>
            <person name="Klenk H.-P."/>
        </authorList>
    </citation>
    <scope>NUCLEOTIDE SEQUENCE [LARGE SCALE GENOMIC DNA]</scope>
    <source>
        <strain evidence="1 2">DSM 101695</strain>
    </source>
</reference>
<dbReference type="SUPFAM" id="SSF50475">
    <property type="entry name" value="FMN-binding split barrel"/>
    <property type="match status" value="1"/>
</dbReference>
<accession>A0ABS0KBB8</accession>
<keyword evidence="2" id="KW-1185">Reference proteome</keyword>
<dbReference type="Gene3D" id="2.30.110.10">
    <property type="entry name" value="Electron Transport, Fmn-binding Protein, Chain A"/>
    <property type="match status" value="1"/>
</dbReference>
<dbReference type="RefSeq" id="WP_196924164.1">
    <property type="nucleotide sequence ID" value="NZ_JADOTY010000001.1"/>
</dbReference>
<name>A0ABS0KBB8_9ACTN</name>
<evidence type="ECO:0000313" key="2">
    <source>
        <dbReference type="Proteomes" id="UP000631791"/>
    </source>
</evidence>
<evidence type="ECO:0000313" key="1">
    <source>
        <dbReference type="EMBL" id="MBG6105934.1"/>
    </source>
</evidence>
<gene>
    <name evidence="1" type="ORF">IW249_006348</name>
</gene>
<sequence>MLTYATSQKVANLRRDPRVVCLAEDGDDYSKLRAVQLTGTMELITDPLWIADVVMRLRMKYERIPVDDPAAATRAALDGVAKQIGLRVRVDRVVSWDHRKLRR</sequence>
<comment type="caution">
    <text evidence="1">The sequence shown here is derived from an EMBL/GenBank/DDBJ whole genome shotgun (WGS) entry which is preliminary data.</text>
</comment>